<dbReference type="EMBL" id="KN822220">
    <property type="protein sequence ID" value="KIM52196.1"/>
    <property type="molecule type" value="Genomic_DNA"/>
</dbReference>
<proteinExistence type="predicted"/>
<accession>A0A0C3D7X2</accession>
<dbReference type="InParanoid" id="A0A0C3D7X2"/>
<reference evidence="2" key="2">
    <citation type="submission" date="2015-01" db="EMBL/GenBank/DDBJ databases">
        <title>Evolutionary Origins and Diversification of the Mycorrhizal Mutualists.</title>
        <authorList>
            <consortium name="DOE Joint Genome Institute"/>
            <consortium name="Mycorrhizal Genomics Consortium"/>
            <person name="Kohler A."/>
            <person name="Kuo A."/>
            <person name="Nagy L.G."/>
            <person name="Floudas D."/>
            <person name="Copeland A."/>
            <person name="Barry K.W."/>
            <person name="Cichocki N."/>
            <person name="Veneault-Fourrey C."/>
            <person name="LaButti K."/>
            <person name="Lindquist E.A."/>
            <person name="Lipzen A."/>
            <person name="Lundell T."/>
            <person name="Morin E."/>
            <person name="Murat C."/>
            <person name="Riley R."/>
            <person name="Ohm R."/>
            <person name="Sun H."/>
            <person name="Tunlid A."/>
            <person name="Henrissat B."/>
            <person name="Grigoriev I.V."/>
            <person name="Hibbett D.S."/>
            <person name="Martin F."/>
        </authorList>
    </citation>
    <scope>NUCLEOTIDE SEQUENCE [LARGE SCALE GENOMIC DNA]</scope>
    <source>
        <strain evidence="2">Foug A</strain>
    </source>
</reference>
<keyword evidence="2" id="KW-1185">Reference proteome</keyword>
<organism evidence="1 2">
    <name type="scientific">Scleroderma citrinum Foug A</name>
    <dbReference type="NCBI Taxonomy" id="1036808"/>
    <lineage>
        <taxon>Eukaryota</taxon>
        <taxon>Fungi</taxon>
        <taxon>Dikarya</taxon>
        <taxon>Basidiomycota</taxon>
        <taxon>Agaricomycotina</taxon>
        <taxon>Agaricomycetes</taxon>
        <taxon>Agaricomycetidae</taxon>
        <taxon>Boletales</taxon>
        <taxon>Sclerodermatineae</taxon>
        <taxon>Sclerodermataceae</taxon>
        <taxon>Scleroderma</taxon>
    </lineage>
</organism>
<evidence type="ECO:0008006" key="3">
    <source>
        <dbReference type="Google" id="ProtNLM"/>
    </source>
</evidence>
<protein>
    <recommendedName>
        <fullName evidence="3">Transposase Tc1-like domain-containing protein</fullName>
    </recommendedName>
</protein>
<dbReference type="Proteomes" id="UP000053989">
    <property type="component" value="Unassembled WGS sequence"/>
</dbReference>
<reference evidence="1 2" key="1">
    <citation type="submission" date="2014-04" db="EMBL/GenBank/DDBJ databases">
        <authorList>
            <consortium name="DOE Joint Genome Institute"/>
            <person name="Kuo A."/>
            <person name="Kohler A."/>
            <person name="Nagy L.G."/>
            <person name="Floudas D."/>
            <person name="Copeland A."/>
            <person name="Barry K.W."/>
            <person name="Cichocki N."/>
            <person name="Veneault-Fourrey C."/>
            <person name="LaButti K."/>
            <person name="Lindquist E.A."/>
            <person name="Lipzen A."/>
            <person name="Lundell T."/>
            <person name="Morin E."/>
            <person name="Murat C."/>
            <person name="Sun H."/>
            <person name="Tunlid A."/>
            <person name="Henrissat B."/>
            <person name="Grigoriev I.V."/>
            <person name="Hibbett D.S."/>
            <person name="Martin F."/>
            <person name="Nordberg H.P."/>
            <person name="Cantor M.N."/>
            <person name="Hua S.X."/>
        </authorList>
    </citation>
    <scope>NUCLEOTIDE SEQUENCE [LARGE SCALE GENOMIC DNA]</scope>
    <source>
        <strain evidence="1 2">Foug A</strain>
    </source>
</reference>
<sequence>SLSLTQQNTILPLLDSGHSGEAITKQVCVSPSAISKLCSKKCSTLPKAIGGCLSKLSPANIHHAQHLITSVKAENAIQVTKALANIIDKPLSTNTVHLHLKKSGMKVVVKTKHPILSARHCKAHLDIAYTHE</sequence>
<dbReference type="STRING" id="1036808.A0A0C3D7X2"/>
<feature type="non-terminal residue" evidence="1">
    <location>
        <position position="1"/>
    </location>
</feature>
<dbReference type="HOGENOM" id="CLU_033666_18_0_1"/>
<name>A0A0C3D7X2_9AGAM</name>
<dbReference type="OrthoDB" id="2680205at2759"/>
<feature type="non-terminal residue" evidence="1">
    <location>
        <position position="132"/>
    </location>
</feature>
<evidence type="ECO:0000313" key="2">
    <source>
        <dbReference type="Proteomes" id="UP000053989"/>
    </source>
</evidence>
<evidence type="ECO:0000313" key="1">
    <source>
        <dbReference type="EMBL" id="KIM52196.1"/>
    </source>
</evidence>
<dbReference type="AlphaFoldDB" id="A0A0C3D7X2"/>
<gene>
    <name evidence="1" type="ORF">SCLCIDRAFT_38238</name>
</gene>